<feature type="transmembrane region" description="Helical" evidence="14">
    <location>
        <begin position="37"/>
        <end position="58"/>
    </location>
</feature>
<evidence type="ECO:0000313" key="16">
    <source>
        <dbReference type="Proteomes" id="UP000019375"/>
    </source>
</evidence>
<dbReference type="GO" id="GO:0005789">
    <property type="term" value="C:endoplasmic reticulum membrane"/>
    <property type="evidence" value="ECO:0007669"/>
    <property type="project" value="UniProtKB-SubCell"/>
</dbReference>
<feature type="transmembrane region" description="Helical" evidence="14">
    <location>
        <begin position="293"/>
        <end position="317"/>
    </location>
</feature>
<evidence type="ECO:0000256" key="3">
    <source>
        <dbReference type="ARBA" id="ARBA00010600"/>
    </source>
</evidence>
<proteinExistence type="inferred from homology"/>
<evidence type="ECO:0000256" key="1">
    <source>
        <dbReference type="ARBA" id="ARBA00004477"/>
    </source>
</evidence>
<dbReference type="OrthoDB" id="4769at2759"/>
<dbReference type="InterPro" id="IPR016900">
    <property type="entry name" value="Alg10"/>
</dbReference>
<keyword evidence="9" id="KW-0256">Endoplasmic reticulum</keyword>
<feature type="transmembrane region" description="Helical" evidence="14">
    <location>
        <begin position="202"/>
        <end position="224"/>
    </location>
</feature>
<dbReference type="UniPathway" id="UPA00378"/>
<sequence length="521" mass="60767">MGIKDVSKEEDNVIKGATQLIGPGVQRDLQTEVVVSFIMNVILYPLVLLYFMVTFYYVTTKITPHEFIDEKFHVAQTLNYVAGNWTSWDPKITTPPGLYILGWFSYRLGRLFTSWTSLTLLRMVNLLGGTIILPFTVLRPLFLFNAIGFWPVALMCFPLMAAFYYLYYTDVWSTILILQSLTCVLTLPFGINGSIWVSSLCAGLSCLFRQTNIIWTGFIMVVAVERRAIIQKQYNAHRFNNYLKLLIHSVDDFSTIVLPYAINFTMFVIYLIWNKSITLGDKSNHSAGFHLAQLFYCYLFIAFFSAPLWFSSSFLRLYRNRLFHSPVQYVVELLGIMLVIRYFTKVHPFILADNRHFTFYLFKRFIGNPSKMVKYIFMAPVYHFSTYVYFETLRPSEMAFESMEPVPFKDPIDLPIQLSHISWTALVICTFVTIVPSPLFEPRYYILPFLFWRLFLTCNAEPLIGEVKPAAPGEPPVLVSSTQRLALEFIWFMLINLFTFYIFKTRPIVWKTESFLQRIIW</sequence>
<feature type="transmembrane region" description="Helical" evidence="14">
    <location>
        <begin position="175"/>
        <end position="196"/>
    </location>
</feature>
<dbReference type="EMBL" id="HG316454">
    <property type="protein sequence ID" value="CDF87820.1"/>
    <property type="molecule type" value="Genomic_DNA"/>
</dbReference>
<dbReference type="PANTHER" id="PTHR12989">
    <property type="entry name" value="ALPHA-1,2-GLUCOSYLTRANSFERASE ALG10"/>
    <property type="match status" value="1"/>
</dbReference>
<organism evidence="15 16">
    <name type="scientific">Zygosaccharomyces bailii (strain CLIB 213 / ATCC 58445 / CBS 680 / BCRC 21525 / NBRC 1098 / NCYC 1416 / NRRL Y-2227)</name>
    <dbReference type="NCBI Taxonomy" id="1333698"/>
    <lineage>
        <taxon>Eukaryota</taxon>
        <taxon>Fungi</taxon>
        <taxon>Dikarya</taxon>
        <taxon>Ascomycota</taxon>
        <taxon>Saccharomycotina</taxon>
        <taxon>Saccharomycetes</taxon>
        <taxon>Saccharomycetales</taxon>
        <taxon>Saccharomycetaceae</taxon>
        <taxon>Zygosaccharomyces</taxon>
    </lineage>
</organism>
<accession>A0A8J2T473</accession>
<evidence type="ECO:0000256" key="9">
    <source>
        <dbReference type="ARBA" id="ARBA00022824"/>
    </source>
</evidence>
<comment type="caution">
    <text evidence="14">Lacks conserved residue(s) required for the propagation of feature annotation.</text>
</comment>
<keyword evidence="8 14" id="KW-0812">Transmembrane</keyword>
<evidence type="ECO:0000256" key="14">
    <source>
        <dbReference type="PIRNR" id="PIRNR028810"/>
    </source>
</evidence>
<feature type="transmembrane region" description="Helical" evidence="14">
    <location>
        <begin position="120"/>
        <end position="142"/>
    </location>
</feature>
<comment type="subcellular location">
    <subcellularLocation>
        <location evidence="1">Endoplasmic reticulum membrane</location>
        <topology evidence="1">Multi-pass membrane protein</topology>
    </subcellularLocation>
</comment>
<comment type="pathway">
    <text evidence="2">Protein modification; protein glycosylation.</text>
</comment>
<evidence type="ECO:0000256" key="4">
    <source>
        <dbReference type="ARBA" id="ARBA00011967"/>
    </source>
</evidence>
<dbReference type="PANTHER" id="PTHR12989:SF10">
    <property type="entry name" value="DOL-P-GLC:GLC(2)MAN(9)GLCNAC(2)-PP-DOL ALPHA-1,2-GLUCOSYLTRANSFERASE-RELATED"/>
    <property type="match status" value="1"/>
</dbReference>
<evidence type="ECO:0000256" key="13">
    <source>
        <dbReference type="ARBA" id="ARBA00048064"/>
    </source>
</evidence>
<feature type="transmembrane region" description="Helical" evidence="14">
    <location>
        <begin position="245"/>
        <end position="273"/>
    </location>
</feature>
<evidence type="ECO:0000256" key="5">
    <source>
        <dbReference type="ARBA" id="ARBA00018512"/>
    </source>
</evidence>
<dbReference type="PIRSF" id="PIRSF028810">
    <property type="entry name" value="Alpha1_2_glucosyltferase_Alg10"/>
    <property type="match status" value="1"/>
</dbReference>
<evidence type="ECO:0000256" key="2">
    <source>
        <dbReference type="ARBA" id="ARBA00004922"/>
    </source>
</evidence>
<keyword evidence="11 14" id="KW-0472">Membrane</keyword>
<feature type="transmembrane region" description="Helical" evidence="14">
    <location>
        <begin position="148"/>
        <end position="168"/>
    </location>
</feature>
<comment type="catalytic activity">
    <reaction evidence="13">
        <text>an alpha-D-Glc-(1-&gt;3)-alpha-D-Glc-(1-&gt;3)-alpha-D-Man-(1-&gt;2)-alpha-D-Man-(1-&gt;2)-alpha-D-Man-(1-&gt;3)-[alpha-D-Man-(1-&gt;2)-alpha-D-Man-(1-&gt;3)-[alpha-D-Man-(1-&gt;2)-alpha-D-Man-(1-&gt;6)]-alpha-D-Man-(1-&gt;6)]-beta-D-Man-(1-&gt;4)-beta-D-GlcNAc-(1-&gt;4)-alpha-D-GlcNAc-diphospho-di-trans,poly-cis-dolichol + a di-trans,poly-cis-dolichyl beta-D-glucosyl phosphate = a alpha-D-Glc-(1-&gt;2)-alpha-D-Glc-(1-&gt;3)-alpha-D-Glc-(1-&gt;3)-alpha-D-Man-(1-&gt;2)-alpha-D-Man-(1-&gt;2)-alpha-D-Man-(1-&gt;3)-[alpha-D-Man-(1-&gt;2)-alpha-D-Man-(1-&gt;3)-[alpha-D-Man-(1-&gt;2)-alpha-D-Man-(1-&gt;6)]-alpha-D-Man-(1-&gt;6)]-beta-D-Man-(1-&gt;4)-beta-D-GlcNAc-(1-&gt;4)-alpha-D-GlcNAc-diphospho-di-trans,poly-cis-dolichol + a di-trans,poly-cis-dolichyl phosphate + H(+)</text>
        <dbReference type="Rhea" id="RHEA:29543"/>
        <dbReference type="Rhea" id="RHEA-COMP:19498"/>
        <dbReference type="Rhea" id="RHEA-COMP:19502"/>
        <dbReference type="Rhea" id="RHEA-COMP:19512"/>
        <dbReference type="Rhea" id="RHEA-COMP:19522"/>
        <dbReference type="ChEBI" id="CHEBI:15378"/>
        <dbReference type="ChEBI" id="CHEBI:57525"/>
        <dbReference type="ChEBI" id="CHEBI:57683"/>
        <dbReference type="ChEBI" id="CHEBI:132522"/>
        <dbReference type="ChEBI" id="CHEBI:132523"/>
        <dbReference type="EC" id="2.4.1.256"/>
    </reaction>
    <physiologicalReaction direction="left-to-right" evidence="13">
        <dbReference type="Rhea" id="RHEA:29544"/>
    </physiologicalReaction>
</comment>
<dbReference type="GO" id="GO:0006488">
    <property type="term" value="P:dolichol-linked oligosaccharide biosynthetic process"/>
    <property type="evidence" value="ECO:0007669"/>
    <property type="project" value="UniProtKB-UniRule"/>
</dbReference>
<keyword evidence="6 14" id="KW-0328">Glycosyltransferase</keyword>
<evidence type="ECO:0000256" key="11">
    <source>
        <dbReference type="ARBA" id="ARBA00023136"/>
    </source>
</evidence>
<gene>
    <name evidence="15" type="ORF">BN860_15214g</name>
</gene>
<evidence type="ECO:0000313" key="15">
    <source>
        <dbReference type="EMBL" id="CDF87820.1"/>
    </source>
</evidence>
<evidence type="ECO:0000256" key="6">
    <source>
        <dbReference type="ARBA" id="ARBA00022676"/>
    </source>
</evidence>
<evidence type="ECO:0000256" key="7">
    <source>
        <dbReference type="ARBA" id="ARBA00022679"/>
    </source>
</evidence>
<evidence type="ECO:0000256" key="8">
    <source>
        <dbReference type="ARBA" id="ARBA00022692"/>
    </source>
</evidence>
<feature type="transmembrane region" description="Helical" evidence="14">
    <location>
        <begin position="421"/>
        <end position="440"/>
    </location>
</feature>
<reference evidence="16" key="1">
    <citation type="journal article" date="2013" name="Genome Announc.">
        <title>Genome sequence of the food spoilage yeast Zygosaccharomyces bailii CLIB 213(T).</title>
        <authorList>
            <person name="Galeote V."/>
            <person name="Bigey F."/>
            <person name="Devillers H."/>
            <person name="Neuveglise C."/>
            <person name="Dequin S."/>
        </authorList>
    </citation>
    <scope>NUCLEOTIDE SEQUENCE [LARGE SCALE GENOMIC DNA]</scope>
    <source>
        <strain evidence="16">CLIB 213 / ATCC 58445 / CBS 680 / CCRC 21525 / NBRC 1098 / NCYC 1416 / NRRL Y-2227</strain>
    </source>
</reference>
<dbReference type="Pfam" id="PF04922">
    <property type="entry name" value="DIE2_ALG10"/>
    <property type="match status" value="1"/>
</dbReference>
<dbReference type="GO" id="GO:0106073">
    <property type="term" value="F:dolichyl pyrophosphate Glc2Man9GlcNAc2 alpha-1,2-glucosyltransferase activity"/>
    <property type="evidence" value="ECO:0007669"/>
    <property type="project" value="UniProtKB-UniRule"/>
</dbReference>
<keyword evidence="7" id="KW-0808">Transferase</keyword>
<name>A0A8J2T473_ZYGB2</name>
<dbReference type="Proteomes" id="UP000019375">
    <property type="component" value="Unassembled WGS sequence"/>
</dbReference>
<dbReference type="AlphaFoldDB" id="A0A8J2T473"/>
<keyword evidence="16" id="KW-1185">Reference proteome</keyword>
<comment type="similarity">
    <text evidence="3 14">Belongs to the ALG10 glucosyltransferase family.</text>
</comment>
<comment type="function">
    <text evidence="12">Dol-P-Glc:Glc(2)Man(9)GlcNAc(2)-PP-Dol alpha-1,2-glucosyltransferase that operates in the biosynthetic pathway of dolichol-linked oligosaccharides, the glycan precursors employed in protein asparagine (N)-glycosylation. The assembly of dolichol-linked oligosaccharides begins on the cytosolic side of the endoplasmic reticulum membrane and finishes in its lumen. The sequential addition of sugars to dolichol pyrophosphate produces dolichol-linked oligosaccharides containing fourteen sugars, including two GlcNAcs, nine mannoses and three glucoses. Once assembled, the oligosaccharide is transferred from the lipid to nascent proteins by oligosaccharyltransferases. In the lumen of the endoplasmic reticulum, adds the third and last glucose residue from dolichyl phosphate glucose (Dol-P-Glc) onto the lipid-linked oligosaccharide intermediate Glc(2)Man(9)GlcNAc(2)-PP-Dol to produce Glc(3)Man(9)GlcNAc(2)-PP-Dol.</text>
</comment>
<keyword evidence="10 14" id="KW-1133">Transmembrane helix</keyword>
<dbReference type="EC" id="2.4.1.256" evidence="4 14"/>
<evidence type="ECO:0000256" key="10">
    <source>
        <dbReference type="ARBA" id="ARBA00022989"/>
    </source>
</evidence>
<evidence type="ECO:0000256" key="12">
    <source>
        <dbReference type="ARBA" id="ARBA00044727"/>
    </source>
</evidence>
<protein>
    <recommendedName>
        <fullName evidence="5 14">Dol-P-Glc:Glc(2)Man(9)GlcNAc(2)-PP-Dol alpha-1,2-glucosyltransferase</fullName>
        <ecNumber evidence="4 14">2.4.1.256</ecNumber>
    </recommendedName>
</protein>
<feature type="transmembrane region" description="Helical" evidence="14">
    <location>
        <begin position="485"/>
        <end position="503"/>
    </location>
</feature>